<evidence type="ECO:0000256" key="1">
    <source>
        <dbReference type="SAM" id="MobiDB-lite"/>
    </source>
</evidence>
<keyword evidence="3" id="KW-1185">Reference proteome</keyword>
<organism evidence="2 3">
    <name type="scientific">Colletotrichum spinosum</name>
    <dbReference type="NCBI Taxonomy" id="1347390"/>
    <lineage>
        <taxon>Eukaryota</taxon>
        <taxon>Fungi</taxon>
        <taxon>Dikarya</taxon>
        <taxon>Ascomycota</taxon>
        <taxon>Pezizomycotina</taxon>
        <taxon>Sordariomycetes</taxon>
        <taxon>Hypocreomycetidae</taxon>
        <taxon>Glomerellales</taxon>
        <taxon>Glomerellaceae</taxon>
        <taxon>Colletotrichum</taxon>
        <taxon>Colletotrichum orbiculare species complex</taxon>
    </lineage>
</organism>
<dbReference type="AlphaFoldDB" id="A0A4R8PMQ8"/>
<feature type="compositionally biased region" description="Basic and acidic residues" evidence="1">
    <location>
        <begin position="67"/>
        <end position="98"/>
    </location>
</feature>
<dbReference type="Proteomes" id="UP000295083">
    <property type="component" value="Unassembled WGS sequence"/>
</dbReference>
<accession>A0A4R8PMQ8</accession>
<gene>
    <name evidence="2" type="ORF">C8035_v004336</name>
</gene>
<protein>
    <submittedName>
        <fullName evidence="2">Uncharacterized protein</fullName>
    </submittedName>
</protein>
<feature type="compositionally biased region" description="Basic and acidic residues" evidence="1">
    <location>
        <begin position="177"/>
        <end position="190"/>
    </location>
</feature>
<feature type="region of interest" description="Disordered" evidence="1">
    <location>
        <begin position="56"/>
        <end position="98"/>
    </location>
</feature>
<name>A0A4R8PMQ8_9PEZI</name>
<evidence type="ECO:0000313" key="3">
    <source>
        <dbReference type="Proteomes" id="UP000295083"/>
    </source>
</evidence>
<feature type="compositionally biased region" description="Polar residues" evidence="1">
    <location>
        <begin position="142"/>
        <end position="175"/>
    </location>
</feature>
<feature type="region of interest" description="Disordered" evidence="1">
    <location>
        <begin position="142"/>
        <end position="220"/>
    </location>
</feature>
<comment type="caution">
    <text evidence="2">The sequence shown here is derived from an EMBL/GenBank/DDBJ whole genome shotgun (WGS) entry which is preliminary data.</text>
</comment>
<proteinExistence type="predicted"/>
<sequence>MCSESIALCESCGFHRHIHYQRCMAWIWSFRQIEWAFQTPVSAIPKPSDCPHLDGEVTQDIPPGRCPNKECSGHARKAEDDAKKEAEGTADTRTDDEKIEHERIRLGFAKLRSRTFIDPLEVGRPHQRKMPVVMVGFSPQNGSGWGRVQNSTSGKASPSTLSVKSQVESVDSAESTKVGEGEKEGEHECVGRGQPIPIPLPANPPARRKRTFNGPMMAPH</sequence>
<evidence type="ECO:0000313" key="2">
    <source>
        <dbReference type="EMBL" id="TDZ13550.1"/>
    </source>
</evidence>
<reference evidence="2 3" key="1">
    <citation type="submission" date="2018-11" db="EMBL/GenBank/DDBJ databases">
        <title>Genome sequence and assembly of Colletotrichum spinosum.</title>
        <authorList>
            <person name="Gan P."/>
            <person name="Shirasu K."/>
        </authorList>
    </citation>
    <scope>NUCLEOTIDE SEQUENCE [LARGE SCALE GENOMIC DNA]</scope>
    <source>
        <strain evidence="2 3">CBS 515.97</strain>
    </source>
</reference>
<dbReference type="EMBL" id="QAPG01010712">
    <property type="protein sequence ID" value="TDZ13550.1"/>
    <property type="molecule type" value="Genomic_DNA"/>
</dbReference>